<accession>A0A060BM31</accession>
<evidence type="ECO:0000256" key="1">
    <source>
        <dbReference type="SAM" id="SignalP"/>
    </source>
</evidence>
<evidence type="ECO:0000313" key="2">
    <source>
        <dbReference type="EMBL" id="AIA83909.1"/>
    </source>
</evidence>
<reference evidence="2" key="1">
    <citation type="journal article" date="2013" name="Environ. Microbiol.">
        <title>Seasonally variable intestinal metagenomes of the red palm weevil (Rhynchophorus ferrugineus).</title>
        <authorList>
            <person name="Jia S."/>
            <person name="Zhang X."/>
            <person name="Zhang G."/>
            <person name="Yin A."/>
            <person name="Zhang S."/>
            <person name="Li F."/>
            <person name="Wang L."/>
            <person name="Zhao D."/>
            <person name="Yun Q."/>
            <person name="Tala"/>
            <person name="Wang J."/>
            <person name="Sun G."/>
            <person name="Baabdullah M."/>
            <person name="Yu X."/>
            <person name="Hu S."/>
            <person name="Al-Mssallem I.S."/>
            <person name="Yu J."/>
        </authorList>
    </citation>
    <scope>NUCLEOTIDE SEQUENCE</scope>
</reference>
<proteinExistence type="predicted"/>
<protein>
    <submittedName>
        <fullName evidence="2">CAZy families GH5 protein</fullName>
    </submittedName>
</protein>
<dbReference type="EMBL" id="KF116664">
    <property type="protein sequence ID" value="AIA83909.1"/>
    <property type="molecule type" value="Genomic_DNA"/>
</dbReference>
<keyword evidence="1" id="KW-0732">Signal</keyword>
<sequence length="70" mass="7263">MKFPLLALALAAATPASAADRIGFWDVPRAGANSFNVAPPDAAYFEALAATGATWVRLAFSKWPGAGRIS</sequence>
<dbReference type="AlphaFoldDB" id="A0A060BM31"/>
<name>A0A060BM31_9PSED</name>
<feature type="signal peptide" evidence="1">
    <location>
        <begin position="1"/>
        <end position="18"/>
    </location>
</feature>
<feature type="chain" id="PRO_5001582312" evidence="1">
    <location>
        <begin position="19"/>
        <end position="70"/>
    </location>
</feature>
<organism evidence="2">
    <name type="scientific">uncultured Pseudomonas sp</name>
    <dbReference type="NCBI Taxonomy" id="114707"/>
    <lineage>
        <taxon>Bacteria</taxon>
        <taxon>Pseudomonadati</taxon>
        <taxon>Pseudomonadota</taxon>
        <taxon>Gammaproteobacteria</taxon>
        <taxon>Pseudomonadales</taxon>
        <taxon>Pseudomonadaceae</taxon>
        <taxon>Pseudomonas</taxon>
        <taxon>environmental samples</taxon>
    </lineage>
</organism>